<dbReference type="SUPFAM" id="SSF54495">
    <property type="entry name" value="UBC-like"/>
    <property type="match status" value="1"/>
</dbReference>
<comment type="subcellular location">
    <subcellularLocation>
        <location evidence="1">Membrane</location>
        <topology evidence="1">Multi-pass membrane protein</topology>
    </subcellularLocation>
</comment>
<dbReference type="InterPro" id="IPR011701">
    <property type="entry name" value="MFS"/>
</dbReference>
<dbReference type="SUPFAM" id="SSF103473">
    <property type="entry name" value="MFS general substrate transporter"/>
    <property type="match status" value="1"/>
</dbReference>
<dbReference type="OrthoDB" id="419616at2759"/>
<dbReference type="PANTHER" id="PTHR23504">
    <property type="entry name" value="MAJOR FACILITATOR SUPERFAMILY DOMAIN-CONTAINING PROTEIN 10"/>
    <property type="match status" value="1"/>
</dbReference>
<feature type="transmembrane region" description="Helical" evidence="7">
    <location>
        <begin position="256"/>
        <end position="273"/>
    </location>
</feature>
<evidence type="ECO:0000256" key="7">
    <source>
        <dbReference type="SAM" id="Phobius"/>
    </source>
</evidence>
<organism evidence="10 11">
    <name type="scientific">Mortierella isabellina</name>
    <name type="common">Filamentous fungus</name>
    <name type="synonym">Umbelopsis isabellina</name>
    <dbReference type="NCBI Taxonomy" id="91625"/>
    <lineage>
        <taxon>Eukaryota</taxon>
        <taxon>Fungi</taxon>
        <taxon>Fungi incertae sedis</taxon>
        <taxon>Mucoromycota</taxon>
        <taxon>Mucoromycotina</taxon>
        <taxon>Umbelopsidomycetes</taxon>
        <taxon>Umbelopsidales</taxon>
        <taxon>Umbelopsidaceae</taxon>
        <taxon>Umbelopsis</taxon>
    </lineage>
</organism>
<evidence type="ECO:0000313" key="11">
    <source>
        <dbReference type="Proteomes" id="UP000654370"/>
    </source>
</evidence>
<keyword evidence="4 7" id="KW-1133">Transmembrane helix</keyword>
<evidence type="ECO:0000256" key="1">
    <source>
        <dbReference type="ARBA" id="ARBA00004141"/>
    </source>
</evidence>
<dbReference type="PROSITE" id="PS50850">
    <property type="entry name" value="MFS"/>
    <property type="match status" value="1"/>
</dbReference>
<evidence type="ECO:0000256" key="6">
    <source>
        <dbReference type="SAM" id="MobiDB-lite"/>
    </source>
</evidence>
<evidence type="ECO:0000313" key="10">
    <source>
        <dbReference type="EMBL" id="KAG2186302.1"/>
    </source>
</evidence>
<gene>
    <name evidence="10" type="ORF">INT43_002740</name>
</gene>
<dbReference type="SMART" id="SM00212">
    <property type="entry name" value="UBCc"/>
    <property type="match status" value="1"/>
</dbReference>
<feature type="domain" description="UBC core" evidence="8">
    <location>
        <begin position="1"/>
        <end position="127"/>
    </location>
</feature>
<feature type="transmembrane region" description="Helical" evidence="7">
    <location>
        <begin position="503"/>
        <end position="522"/>
    </location>
</feature>
<evidence type="ECO:0008006" key="12">
    <source>
        <dbReference type="Google" id="ProtNLM"/>
    </source>
</evidence>
<dbReference type="PANTHER" id="PTHR23504:SF15">
    <property type="entry name" value="MAJOR FACILITATOR SUPERFAMILY (MFS) PROFILE DOMAIN-CONTAINING PROTEIN"/>
    <property type="match status" value="1"/>
</dbReference>
<dbReference type="Gene3D" id="3.10.110.10">
    <property type="entry name" value="Ubiquitin Conjugating Enzyme"/>
    <property type="match status" value="1"/>
</dbReference>
<proteinExistence type="predicted"/>
<dbReference type="PROSITE" id="PS50127">
    <property type="entry name" value="UBC_2"/>
    <property type="match status" value="1"/>
</dbReference>
<accession>A0A8H7Q5F3</accession>
<feature type="domain" description="Major facilitator superfamily (MFS) profile" evidence="9">
    <location>
        <begin position="186"/>
        <end position="674"/>
    </location>
</feature>
<evidence type="ECO:0000256" key="2">
    <source>
        <dbReference type="ARBA" id="ARBA00022448"/>
    </source>
</evidence>
<feature type="compositionally biased region" description="Polar residues" evidence="6">
    <location>
        <begin position="423"/>
        <end position="436"/>
    </location>
</feature>
<keyword evidence="5 7" id="KW-0472">Membrane</keyword>
<feature type="transmembrane region" description="Helical" evidence="7">
    <location>
        <begin position="224"/>
        <end position="244"/>
    </location>
</feature>
<dbReference type="AlphaFoldDB" id="A0A8H7Q5F3"/>
<dbReference type="CDD" id="cd17330">
    <property type="entry name" value="MFS_SLC46_TetA_like"/>
    <property type="match status" value="1"/>
</dbReference>
<dbReference type="Proteomes" id="UP000654370">
    <property type="component" value="Unassembled WGS sequence"/>
</dbReference>
<reference evidence="10" key="1">
    <citation type="submission" date="2020-12" db="EMBL/GenBank/DDBJ databases">
        <title>Metabolic potential, ecology and presence of endohyphal bacteria is reflected in genomic diversity of Mucoromycotina.</title>
        <authorList>
            <person name="Muszewska A."/>
            <person name="Okrasinska A."/>
            <person name="Steczkiewicz K."/>
            <person name="Drgas O."/>
            <person name="Orlowska M."/>
            <person name="Perlinska-Lenart U."/>
            <person name="Aleksandrzak-Piekarczyk T."/>
            <person name="Szatraj K."/>
            <person name="Zielenkiewicz U."/>
            <person name="Pilsyk S."/>
            <person name="Malc E."/>
            <person name="Mieczkowski P."/>
            <person name="Kruszewska J.S."/>
            <person name="Biernat P."/>
            <person name="Pawlowska J."/>
        </authorList>
    </citation>
    <scope>NUCLEOTIDE SEQUENCE</scope>
    <source>
        <strain evidence="10">WA0000067209</strain>
    </source>
</reference>
<keyword evidence="2" id="KW-0813">Transport</keyword>
<evidence type="ECO:0000256" key="5">
    <source>
        <dbReference type="ARBA" id="ARBA00023136"/>
    </source>
</evidence>
<feature type="transmembrane region" description="Helical" evidence="7">
    <location>
        <begin position="195"/>
        <end position="212"/>
    </location>
</feature>
<evidence type="ECO:0000259" key="8">
    <source>
        <dbReference type="PROSITE" id="PS50127"/>
    </source>
</evidence>
<feature type="transmembrane region" description="Helical" evidence="7">
    <location>
        <begin position="534"/>
        <end position="552"/>
    </location>
</feature>
<evidence type="ECO:0000256" key="3">
    <source>
        <dbReference type="ARBA" id="ARBA00022692"/>
    </source>
</evidence>
<feature type="transmembrane region" description="Helical" evidence="7">
    <location>
        <begin position="650"/>
        <end position="669"/>
    </location>
</feature>
<dbReference type="InterPro" id="IPR000608">
    <property type="entry name" value="UBC"/>
</dbReference>
<dbReference type="InterPro" id="IPR016135">
    <property type="entry name" value="UBQ-conjugating_enzyme/RWD"/>
</dbReference>
<keyword evidence="3 7" id="KW-0812">Transmembrane</keyword>
<evidence type="ECO:0000259" key="9">
    <source>
        <dbReference type="PROSITE" id="PS50850"/>
    </source>
</evidence>
<keyword evidence="11" id="KW-1185">Reference proteome</keyword>
<evidence type="ECO:0000256" key="4">
    <source>
        <dbReference type="ARBA" id="ARBA00022989"/>
    </source>
</evidence>
<dbReference type="Pfam" id="PF07690">
    <property type="entry name" value="MFS_1"/>
    <property type="match status" value="1"/>
</dbReference>
<protein>
    <recommendedName>
        <fullName evidence="12">Major facilitator superfamily (MFS) profile domain-containing protein</fullName>
    </recommendedName>
</protein>
<feature type="transmembrane region" description="Helical" evidence="7">
    <location>
        <begin position="320"/>
        <end position="342"/>
    </location>
</feature>
<feature type="transmembrane region" description="Helical" evidence="7">
    <location>
        <begin position="572"/>
        <end position="597"/>
    </location>
</feature>
<feature type="region of interest" description="Disordered" evidence="6">
    <location>
        <begin position="423"/>
        <end position="444"/>
    </location>
</feature>
<dbReference type="Pfam" id="PF00179">
    <property type="entry name" value="UQ_con"/>
    <property type="match status" value="1"/>
</dbReference>
<dbReference type="GO" id="GO:0022857">
    <property type="term" value="F:transmembrane transporter activity"/>
    <property type="evidence" value="ECO:0007669"/>
    <property type="project" value="InterPro"/>
</dbReference>
<dbReference type="EMBL" id="JAEPQZ010000001">
    <property type="protein sequence ID" value="KAG2186302.1"/>
    <property type="molecule type" value="Genomic_DNA"/>
</dbReference>
<dbReference type="GO" id="GO:0016020">
    <property type="term" value="C:membrane"/>
    <property type="evidence" value="ECO:0007669"/>
    <property type="project" value="UniProtKB-SubCell"/>
</dbReference>
<feature type="transmembrane region" description="Helical" evidence="7">
    <location>
        <begin position="367"/>
        <end position="389"/>
    </location>
</feature>
<comment type="caution">
    <text evidence="10">The sequence shown here is derived from an EMBL/GenBank/DDBJ whole genome shotgun (WGS) entry which is preliminary data.</text>
</comment>
<feature type="transmembrane region" description="Helical" evidence="7">
    <location>
        <begin position="451"/>
        <end position="472"/>
    </location>
</feature>
<dbReference type="InterPro" id="IPR036259">
    <property type="entry name" value="MFS_trans_sf"/>
</dbReference>
<dbReference type="Gene3D" id="1.20.1250.20">
    <property type="entry name" value="MFS general substrate transporter like domains"/>
    <property type="match status" value="1"/>
</dbReference>
<sequence length="694" mass="77163">MTAKIPGPINTPYEVLVAEGGIFTVDVELPIEYPFMPPKMKFVNKVYHPNISSQTQNFKSYYPFIKDILKDKWTPVLTLKSALISLQSLLSTPEPDDPQDAQVASHYKRDKADFEATARHWTQVYANPDTQALPDFVTEEAIARIVEMGFGRDQAIRIQTAALATTYYNLQLPHFSTNHYTFETLIFVPKCNDRYIEPICFTIIFPYVVFLVRDLGVPEEQAGYSVGWIASSFAFAQFCTGIQWGMLSDRIGRRPVILSGLIGTMISIFLFGLSKSFAWAIISRSLCGILNGNVGVLKYAQSMIAEITVDASEADRARAFSLPPLMFGLGSIIGPILGGFLADPVKNYPSVFGNLGFVTEFLTSYRYFLPSFVAATFCLCGWVFGQLYLEETLMGKRPQDIKTKKEEEERLLANNRANYSTFNDGESTSGAGSPTPTIHEAPHKPTFRESITPPVIAVSISFGLVALHGVFYDVHLTTIPELYSLWLSTSREHGGMGFISKEIGLSLSFAGFFTLFVQLVLWPRLAGRFGVLRLFRICLAGFAVLDLLQSFIRYLYHIPNFDGIPETKQWVWVGLMCCLAFKTMFGTIAFTSATVLVSYSAPRMDSLGAVNGFSQCVASGCRTAGPALCGIIWDYSNHAGWISKRFRPHISFVVLSLLALIAFFSSLRLKPEHSRPATKAILIEADEEESIATK</sequence>
<dbReference type="InterPro" id="IPR020846">
    <property type="entry name" value="MFS_dom"/>
</dbReference>
<name>A0A8H7Q5F3_MORIS</name>